<sequence length="200" mass="21534">MATHNAELHAALHELLTARWPNDTLTIELLATALASEEALRRSFCKLLQDDADAAESTALSDDESEGTVTPSDQRARKRRTSDNASLRAIIERDPLLQVPAPYVELVRVLVACRAAAHEAGPALAGTVTSALLIVQPMSFARKRGMVRYVLGAQHAGAPVRWHQDGFEGCRISLTWTPEQLKAHRDAQAAAASAAAALGR</sequence>
<evidence type="ECO:0000313" key="2">
    <source>
        <dbReference type="EMBL" id="PWN94765.1"/>
    </source>
</evidence>
<dbReference type="RefSeq" id="XP_025595044.1">
    <property type="nucleotide sequence ID" value="XM_025744492.1"/>
</dbReference>
<proteinExistence type="predicted"/>
<evidence type="ECO:0000256" key="1">
    <source>
        <dbReference type="SAM" id="MobiDB-lite"/>
    </source>
</evidence>
<accession>A0A316Z3K3</accession>
<organism evidence="2 3">
    <name type="scientific">Tilletiopsis washingtonensis</name>
    <dbReference type="NCBI Taxonomy" id="58919"/>
    <lineage>
        <taxon>Eukaryota</taxon>
        <taxon>Fungi</taxon>
        <taxon>Dikarya</taxon>
        <taxon>Basidiomycota</taxon>
        <taxon>Ustilaginomycotina</taxon>
        <taxon>Exobasidiomycetes</taxon>
        <taxon>Entylomatales</taxon>
        <taxon>Entylomatales incertae sedis</taxon>
        <taxon>Tilletiopsis</taxon>
    </lineage>
</organism>
<name>A0A316Z3K3_9BASI</name>
<dbReference type="GeneID" id="37272036"/>
<dbReference type="Proteomes" id="UP000245946">
    <property type="component" value="Unassembled WGS sequence"/>
</dbReference>
<keyword evidence="3" id="KW-1185">Reference proteome</keyword>
<evidence type="ECO:0000313" key="3">
    <source>
        <dbReference type="Proteomes" id="UP000245946"/>
    </source>
</evidence>
<reference evidence="2 3" key="1">
    <citation type="journal article" date="2018" name="Mol. Biol. Evol.">
        <title>Broad Genomic Sampling Reveals a Smut Pathogenic Ancestry of the Fungal Clade Ustilaginomycotina.</title>
        <authorList>
            <person name="Kijpornyongpan T."/>
            <person name="Mondo S.J."/>
            <person name="Barry K."/>
            <person name="Sandor L."/>
            <person name="Lee J."/>
            <person name="Lipzen A."/>
            <person name="Pangilinan J."/>
            <person name="LaButti K."/>
            <person name="Hainaut M."/>
            <person name="Henrissat B."/>
            <person name="Grigoriev I.V."/>
            <person name="Spatafora J.W."/>
            <person name="Aime M.C."/>
        </authorList>
    </citation>
    <scope>NUCLEOTIDE SEQUENCE [LARGE SCALE GENOMIC DNA]</scope>
    <source>
        <strain evidence="2 3">MCA 4186</strain>
    </source>
</reference>
<dbReference type="AlphaFoldDB" id="A0A316Z3K3"/>
<feature type="region of interest" description="Disordered" evidence="1">
    <location>
        <begin position="56"/>
        <end position="82"/>
    </location>
</feature>
<dbReference type="EMBL" id="KZ819309">
    <property type="protein sequence ID" value="PWN94765.1"/>
    <property type="molecule type" value="Genomic_DNA"/>
</dbReference>
<protein>
    <submittedName>
        <fullName evidence="2">Uncharacterized protein</fullName>
    </submittedName>
</protein>
<gene>
    <name evidence="2" type="ORF">FA09DRAFT_341742</name>
</gene>